<dbReference type="Proteomes" id="UP000509579">
    <property type="component" value="Chromosome"/>
</dbReference>
<dbReference type="PANTHER" id="PTHR35011:SF2">
    <property type="entry name" value="2,3-DIKETO-L-GULONATE TRAP TRANSPORTER SMALL PERMEASE PROTEIN YIAM"/>
    <property type="match status" value="1"/>
</dbReference>
<reference evidence="12 13" key="1">
    <citation type="submission" date="2020-06" db="EMBL/GenBank/DDBJ databases">
        <title>Acidovorax antarctica sp. nov., isolated from Corinth ice sheet soil, Antarctic Fields Peninsula.</title>
        <authorList>
            <person name="Xu Q."/>
            <person name="Peng F."/>
        </authorList>
    </citation>
    <scope>NUCLEOTIDE SEQUENCE [LARGE SCALE GENOMIC DNA]</scope>
    <source>
        <strain evidence="12 13">16-35-5</strain>
    </source>
</reference>
<dbReference type="KEGG" id="aant:HUK68_02975"/>
<dbReference type="Pfam" id="PF04290">
    <property type="entry name" value="DctQ"/>
    <property type="match status" value="1"/>
</dbReference>
<dbReference type="GO" id="GO:0005886">
    <property type="term" value="C:plasma membrane"/>
    <property type="evidence" value="ECO:0007669"/>
    <property type="project" value="UniProtKB-SubCell"/>
</dbReference>
<keyword evidence="3" id="KW-1003">Cell membrane</keyword>
<evidence type="ECO:0000256" key="5">
    <source>
        <dbReference type="ARBA" id="ARBA00022692"/>
    </source>
</evidence>
<comment type="subunit">
    <text evidence="9">The complex comprises the extracytoplasmic solute receptor protein and the two transmembrane proteins.</text>
</comment>
<feature type="compositionally biased region" description="Low complexity" evidence="10">
    <location>
        <begin position="191"/>
        <end position="210"/>
    </location>
</feature>
<keyword evidence="5 9" id="KW-0812">Transmembrane</keyword>
<keyword evidence="4 9" id="KW-0997">Cell inner membrane</keyword>
<organism evidence="12 13">
    <name type="scientific">Comamonas antarctica</name>
    <dbReference type="NCBI Taxonomy" id="2743470"/>
    <lineage>
        <taxon>Bacteria</taxon>
        <taxon>Pseudomonadati</taxon>
        <taxon>Pseudomonadota</taxon>
        <taxon>Betaproteobacteria</taxon>
        <taxon>Burkholderiales</taxon>
        <taxon>Comamonadaceae</taxon>
        <taxon>Comamonas</taxon>
    </lineage>
</organism>
<keyword evidence="7 9" id="KW-0472">Membrane</keyword>
<dbReference type="GO" id="GO:0022857">
    <property type="term" value="F:transmembrane transporter activity"/>
    <property type="evidence" value="ECO:0007669"/>
    <property type="project" value="UniProtKB-UniRule"/>
</dbReference>
<dbReference type="AlphaFoldDB" id="A0A6N1X0S4"/>
<evidence type="ECO:0000256" key="4">
    <source>
        <dbReference type="ARBA" id="ARBA00022519"/>
    </source>
</evidence>
<feature type="domain" description="Tripartite ATP-independent periplasmic transporters DctQ component" evidence="11">
    <location>
        <begin position="21"/>
        <end position="149"/>
    </location>
</feature>
<comment type="function">
    <text evidence="9">Part of the tripartite ATP-independent periplasmic (TRAP) transport system.</text>
</comment>
<dbReference type="InterPro" id="IPR055348">
    <property type="entry name" value="DctQ"/>
</dbReference>
<evidence type="ECO:0000256" key="9">
    <source>
        <dbReference type="RuleBase" id="RU369079"/>
    </source>
</evidence>
<feature type="transmembrane region" description="Helical" evidence="9">
    <location>
        <begin position="44"/>
        <end position="62"/>
    </location>
</feature>
<keyword evidence="2 9" id="KW-0813">Transport</keyword>
<evidence type="ECO:0000313" key="12">
    <source>
        <dbReference type="EMBL" id="QKV51943.1"/>
    </source>
</evidence>
<evidence type="ECO:0000256" key="6">
    <source>
        <dbReference type="ARBA" id="ARBA00022989"/>
    </source>
</evidence>
<sequence>MKITMERCLSIIFGLIFLGLSVVVALETVLRKLFNVSLQGADELGGYALAIGATLAFTVALIGRSHVRVDVLLVRFPRRVQSVLNCISAVCLMGFSVLLAVLAGFTLQDSREYQSVSQTPWATPLAYPQALWLLALAIFAVLASWQALNALRWLWRRDWQRIDAMLAPRSAQDEVQDELEDLRARSGEGPGVATPGVVTPGVATPGVATADAASSATPLSAKGVSA</sequence>
<gene>
    <name evidence="12" type="ORF">HUK68_02975</name>
</gene>
<evidence type="ECO:0000256" key="3">
    <source>
        <dbReference type="ARBA" id="ARBA00022475"/>
    </source>
</evidence>
<keyword evidence="13" id="KW-1185">Reference proteome</keyword>
<dbReference type="GO" id="GO:0015740">
    <property type="term" value="P:C4-dicarboxylate transport"/>
    <property type="evidence" value="ECO:0007669"/>
    <property type="project" value="TreeGrafter"/>
</dbReference>
<accession>A0A6N1X0S4</accession>
<evidence type="ECO:0000256" key="8">
    <source>
        <dbReference type="ARBA" id="ARBA00038436"/>
    </source>
</evidence>
<dbReference type="RefSeq" id="WP_175502846.1">
    <property type="nucleotide sequence ID" value="NZ_CP054840.1"/>
</dbReference>
<evidence type="ECO:0000259" key="11">
    <source>
        <dbReference type="Pfam" id="PF04290"/>
    </source>
</evidence>
<evidence type="ECO:0000256" key="10">
    <source>
        <dbReference type="SAM" id="MobiDB-lite"/>
    </source>
</evidence>
<evidence type="ECO:0000256" key="7">
    <source>
        <dbReference type="ARBA" id="ARBA00023136"/>
    </source>
</evidence>
<keyword evidence="6 9" id="KW-1133">Transmembrane helix</keyword>
<feature type="region of interest" description="Disordered" evidence="10">
    <location>
        <begin position="177"/>
        <end position="226"/>
    </location>
</feature>
<proteinExistence type="inferred from homology"/>
<comment type="subcellular location">
    <subcellularLocation>
        <location evidence="1 9">Cell inner membrane</location>
        <topology evidence="1 9">Multi-pass membrane protein</topology>
    </subcellularLocation>
</comment>
<protein>
    <recommendedName>
        <fullName evidence="9">TRAP transporter small permease protein</fullName>
    </recommendedName>
</protein>
<evidence type="ECO:0000313" key="13">
    <source>
        <dbReference type="Proteomes" id="UP000509579"/>
    </source>
</evidence>
<dbReference type="PANTHER" id="PTHR35011">
    <property type="entry name" value="2,3-DIKETO-L-GULONATE TRAP TRANSPORTER SMALL PERMEASE PROTEIN YIAM"/>
    <property type="match status" value="1"/>
</dbReference>
<evidence type="ECO:0000256" key="2">
    <source>
        <dbReference type="ARBA" id="ARBA00022448"/>
    </source>
</evidence>
<dbReference type="InterPro" id="IPR007387">
    <property type="entry name" value="TRAP_DctQ"/>
</dbReference>
<name>A0A6N1X0S4_9BURK</name>
<evidence type="ECO:0000256" key="1">
    <source>
        <dbReference type="ARBA" id="ARBA00004429"/>
    </source>
</evidence>
<dbReference type="EMBL" id="CP054840">
    <property type="protein sequence ID" value="QKV51943.1"/>
    <property type="molecule type" value="Genomic_DNA"/>
</dbReference>
<feature type="transmembrane region" description="Helical" evidence="9">
    <location>
        <begin position="125"/>
        <end position="148"/>
    </location>
</feature>
<comment type="similarity">
    <text evidence="8 9">Belongs to the TRAP transporter small permease family.</text>
</comment>
<comment type="caution">
    <text evidence="9">Lacks conserved residue(s) required for the propagation of feature annotation.</text>
</comment>
<feature type="transmembrane region" description="Helical" evidence="9">
    <location>
        <begin position="83"/>
        <end position="105"/>
    </location>
</feature>